<comment type="caution">
    <text evidence="1">The sequence shown here is derived from an EMBL/GenBank/DDBJ whole genome shotgun (WGS) entry which is preliminary data.</text>
</comment>
<proteinExistence type="predicted"/>
<keyword evidence="2" id="KW-1185">Reference proteome</keyword>
<dbReference type="AlphaFoldDB" id="A0A9N9K331"/>
<protein>
    <submittedName>
        <fullName evidence="1">8725_t:CDS:1</fullName>
    </submittedName>
</protein>
<dbReference type="Proteomes" id="UP000789405">
    <property type="component" value="Unassembled WGS sequence"/>
</dbReference>
<evidence type="ECO:0000313" key="1">
    <source>
        <dbReference type="EMBL" id="CAG8804621.1"/>
    </source>
</evidence>
<organism evidence="1 2">
    <name type="scientific">Dentiscutata erythropus</name>
    <dbReference type="NCBI Taxonomy" id="1348616"/>
    <lineage>
        <taxon>Eukaryota</taxon>
        <taxon>Fungi</taxon>
        <taxon>Fungi incertae sedis</taxon>
        <taxon>Mucoromycota</taxon>
        <taxon>Glomeromycotina</taxon>
        <taxon>Glomeromycetes</taxon>
        <taxon>Diversisporales</taxon>
        <taxon>Gigasporaceae</taxon>
        <taxon>Dentiscutata</taxon>
    </lineage>
</organism>
<name>A0A9N9K331_9GLOM</name>
<evidence type="ECO:0000313" key="2">
    <source>
        <dbReference type="Proteomes" id="UP000789405"/>
    </source>
</evidence>
<sequence>MTEEQDNYYTDNIEENNPLFEKNLVEFESFGENILKYEAFDEYSVDSEVFNEASLCKRLIIVKFAELNIQKIQESLQLNHTIKANIQEIG</sequence>
<reference evidence="1" key="1">
    <citation type="submission" date="2021-06" db="EMBL/GenBank/DDBJ databases">
        <authorList>
            <person name="Kallberg Y."/>
            <person name="Tangrot J."/>
            <person name="Rosling A."/>
        </authorList>
    </citation>
    <scope>NUCLEOTIDE SEQUENCE</scope>
    <source>
        <strain evidence="1">MA453B</strain>
    </source>
</reference>
<feature type="non-terminal residue" evidence="1">
    <location>
        <position position="90"/>
    </location>
</feature>
<gene>
    <name evidence="1" type="ORF">DERYTH_LOCUS24138</name>
</gene>
<dbReference type="EMBL" id="CAJVPY010039177">
    <property type="protein sequence ID" value="CAG8804621.1"/>
    <property type="molecule type" value="Genomic_DNA"/>
</dbReference>
<accession>A0A9N9K331</accession>